<proteinExistence type="predicted"/>
<keyword evidence="2" id="KW-0812">Transmembrane</keyword>
<dbReference type="RefSeq" id="WP_092554918.1">
    <property type="nucleotide sequence ID" value="NZ_FNPZ01000003.1"/>
</dbReference>
<protein>
    <submittedName>
        <fullName evidence="4">Enterochelin esterase</fullName>
    </submittedName>
</protein>
<dbReference type="SUPFAM" id="SSF53474">
    <property type="entry name" value="alpha/beta-Hydrolases"/>
    <property type="match status" value="1"/>
</dbReference>
<dbReference type="InterPro" id="IPR029058">
    <property type="entry name" value="AB_hydrolase_fold"/>
</dbReference>
<feature type="compositionally biased region" description="Gly residues" evidence="1">
    <location>
        <begin position="760"/>
        <end position="784"/>
    </location>
</feature>
<sequence length="831" mass="82614">MRWIRTTAAAAATAALVAAGLLAGGGASSAVAGETRPATVARGQASVDAAVAPAAAAASAIAPADAAPPAGRLEPGQLQSAAVGGPIDYTVYLPAGYDPDAATRYPSVYLLHGRGDSQSAWQQVAGDLDEMIADGSIPPMVVIMPDAPWSDRGNYYVDSQYTGTAPGTSPGVAVETAFTTDLIEWVDSHYATIDDRAARVVGGYSMGGAGALRFSTAHPDLFSSALVLSPAVYYPSTPVDSSTREFGAYGVGDSLYDEGRYQALNYPATFAAFDPAEPVHLFIAVGDDEYVIPNPEDAIHDLDYEAATLYNQAKRVPGITAELRVYNGGHDWGAWEQGFREGMRDIAGYVATEPVEPLTGVQTGSAGDDFAGGVLGAADGGVVQAVTVAGDALGHTGAGGSDVLVQKLAADGSSEWVTPIATALNERMYGVVSGGEDGSVITAGYQRTDHAGAQNDDAFAAKLGPDGAALWSVAVGDPSAADRAYGAASDEQGGAFLAGYTSGRVGDGTPAGDKDILIAHLDASGAVTWTSQFGSPGEDKAFAAAPAPNGGVYVGGTAGGAMPDATSAGGYDAWVAEYSADGEQLWLQQFGTSETDQVSALAVTASGVVAAGFTGGTLGESSAGGNDAFVAAFGADGSSQWLTRAGTSGDDRAAGVLVGADDRMLLAGHTSGAFGSPAGGVDVFTLAVDATGTAGDVSQFGTPQRDGADVYDEANLFVAPGASGAAWVQSVTYGSIAGASNAGGADVFLTSVPFEASGPGQPGEPGGPGDPGSGGAGGAGGGGSSSVAGGASGALGATGLEVVRWLAIALLVLGAGASILFVRRRRLRPGA</sequence>
<accession>A0A1H3RI82</accession>
<keyword evidence="2" id="KW-1133">Transmembrane helix</keyword>
<dbReference type="Proteomes" id="UP000198891">
    <property type="component" value="Unassembled WGS sequence"/>
</dbReference>
<evidence type="ECO:0000256" key="2">
    <source>
        <dbReference type="SAM" id="Phobius"/>
    </source>
</evidence>
<dbReference type="Pfam" id="PF00756">
    <property type="entry name" value="Esterase"/>
    <property type="match status" value="1"/>
</dbReference>
<keyword evidence="5" id="KW-1185">Reference proteome</keyword>
<evidence type="ECO:0000313" key="5">
    <source>
        <dbReference type="Proteomes" id="UP000198891"/>
    </source>
</evidence>
<evidence type="ECO:0000256" key="1">
    <source>
        <dbReference type="SAM" id="MobiDB-lite"/>
    </source>
</evidence>
<dbReference type="AlphaFoldDB" id="A0A1H3RI82"/>
<feature type="region of interest" description="Disordered" evidence="1">
    <location>
        <begin position="753"/>
        <end position="784"/>
    </location>
</feature>
<feature type="transmembrane region" description="Helical" evidence="2">
    <location>
        <begin position="802"/>
        <end position="822"/>
    </location>
</feature>
<organism evidence="4 5">
    <name type="scientific">Herbiconiux ginsengi</name>
    <dbReference type="NCBI Taxonomy" id="381665"/>
    <lineage>
        <taxon>Bacteria</taxon>
        <taxon>Bacillati</taxon>
        <taxon>Actinomycetota</taxon>
        <taxon>Actinomycetes</taxon>
        <taxon>Micrococcales</taxon>
        <taxon>Microbacteriaceae</taxon>
        <taxon>Herbiconiux</taxon>
    </lineage>
</organism>
<dbReference type="OrthoDB" id="184858at2"/>
<dbReference type="InterPro" id="IPR000801">
    <property type="entry name" value="Esterase-like"/>
</dbReference>
<dbReference type="Gene3D" id="3.40.50.1820">
    <property type="entry name" value="alpha/beta hydrolase"/>
    <property type="match status" value="1"/>
</dbReference>
<keyword evidence="3" id="KW-0732">Signal</keyword>
<evidence type="ECO:0000256" key="3">
    <source>
        <dbReference type="SAM" id="SignalP"/>
    </source>
</evidence>
<dbReference type="PANTHER" id="PTHR48098">
    <property type="entry name" value="ENTEROCHELIN ESTERASE-RELATED"/>
    <property type="match status" value="1"/>
</dbReference>
<dbReference type="PANTHER" id="PTHR48098:SF1">
    <property type="entry name" value="DIACYLGLYCEROL ACYLTRANSFERASE_MYCOLYLTRANSFERASE AG85A"/>
    <property type="match status" value="1"/>
</dbReference>
<dbReference type="EMBL" id="FNPZ01000003">
    <property type="protein sequence ID" value="SDZ25407.1"/>
    <property type="molecule type" value="Genomic_DNA"/>
</dbReference>
<name>A0A1H3RI82_9MICO</name>
<keyword evidence="2" id="KW-0472">Membrane</keyword>
<dbReference type="Gene3D" id="2.80.10.50">
    <property type="match status" value="1"/>
</dbReference>
<evidence type="ECO:0000313" key="4">
    <source>
        <dbReference type="EMBL" id="SDZ25407.1"/>
    </source>
</evidence>
<feature type="chain" id="PRO_5011530194" evidence="3">
    <location>
        <begin position="33"/>
        <end position="831"/>
    </location>
</feature>
<feature type="signal peptide" evidence="3">
    <location>
        <begin position="1"/>
        <end position="32"/>
    </location>
</feature>
<dbReference type="STRING" id="381665.SAMN05216554_2834"/>
<dbReference type="GO" id="GO:0016747">
    <property type="term" value="F:acyltransferase activity, transferring groups other than amino-acyl groups"/>
    <property type="evidence" value="ECO:0007669"/>
    <property type="project" value="TreeGrafter"/>
</dbReference>
<gene>
    <name evidence="4" type="ORF">SAMN05216554_2834</name>
</gene>
<reference evidence="4 5" key="1">
    <citation type="submission" date="2016-10" db="EMBL/GenBank/DDBJ databases">
        <authorList>
            <person name="de Groot N.N."/>
        </authorList>
    </citation>
    <scope>NUCLEOTIDE SEQUENCE [LARGE SCALE GENOMIC DNA]</scope>
    <source>
        <strain evidence="4 5">CGMCC 4.3491</strain>
    </source>
</reference>
<dbReference type="InterPro" id="IPR050583">
    <property type="entry name" value="Mycobacterial_A85_antigen"/>
</dbReference>